<feature type="domain" description="CAAX prenyl protease 2/Lysostaphin resistance protein A-like" evidence="2">
    <location>
        <begin position="144"/>
        <end position="231"/>
    </location>
</feature>
<name>A0A2Z3JJD7_9DEIO</name>
<dbReference type="OrthoDB" id="65511at2"/>
<feature type="transmembrane region" description="Helical" evidence="1">
    <location>
        <begin position="291"/>
        <end position="317"/>
    </location>
</feature>
<sequence>MSDLPPYKTPRPPAEVFPGRAVTLAEPLPPAPQVTPAEGGWAAITVLGLQNLVSALAIARGLPLGLALLLSFVSTVLVFLLLMRRTAAALFRDSRWRTPPALGTALGTFALAFVASRAALIFVLSVWPRSAQTVPEFLSKGTDVWVLLLAAGFLIPLAEEVAFRGVLMRGLERARGPLLAALLSSLLFGLAHGAPAQVIAILPLAWLMARAVQHSGSLWTSVSVHILNNALAVGLGSFLQGRDLGALGGDLSGVKIPVSLGLAGLLVAGAALAIGTLWLRPRPVAAVDRQVPVWTLSTVLLIVLVLAAVALSTAPLFSPTGRFTGL</sequence>
<keyword evidence="4" id="KW-1185">Reference proteome</keyword>
<feature type="transmembrane region" description="Helical" evidence="1">
    <location>
        <begin position="179"/>
        <end position="206"/>
    </location>
</feature>
<dbReference type="GO" id="GO:0080120">
    <property type="term" value="P:CAAX-box protein maturation"/>
    <property type="evidence" value="ECO:0007669"/>
    <property type="project" value="UniProtKB-ARBA"/>
</dbReference>
<dbReference type="InterPro" id="IPR052710">
    <property type="entry name" value="CAAX_protease"/>
</dbReference>
<reference evidence="3 4" key="1">
    <citation type="submission" date="2018-05" db="EMBL/GenBank/DDBJ databases">
        <title>Complete Genome Sequence of Deinococcus sp. strain 17bor-2.</title>
        <authorList>
            <person name="Srinivasan S."/>
        </authorList>
    </citation>
    <scope>NUCLEOTIDE SEQUENCE [LARGE SCALE GENOMIC DNA]</scope>
    <source>
        <strain evidence="3 4">17bor-2</strain>
    </source>
</reference>
<feature type="transmembrane region" description="Helical" evidence="1">
    <location>
        <begin position="62"/>
        <end position="82"/>
    </location>
</feature>
<keyword evidence="3" id="KW-0378">Hydrolase</keyword>
<dbReference type="AlphaFoldDB" id="A0A2Z3JJD7"/>
<accession>A0A2Z3JJD7</accession>
<gene>
    <name evidence="3" type="ORF">DKM44_11060</name>
</gene>
<dbReference type="EMBL" id="CP029494">
    <property type="protein sequence ID" value="AWN23701.1"/>
    <property type="molecule type" value="Genomic_DNA"/>
</dbReference>
<dbReference type="GO" id="GO:0004175">
    <property type="term" value="F:endopeptidase activity"/>
    <property type="evidence" value="ECO:0007669"/>
    <property type="project" value="UniProtKB-ARBA"/>
</dbReference>
<dbReference type="RefSeq" id="WP_109827429.1">
    <property type="nucleotide sequence ID" value="NZ_CP029494.1"/>
</dbReference>
<evidence type="ECO:0000313" key="4">
    <source>
        <dbReference type="Proteomes" id="UP000245368"/>
    </source>
</evidence>
<keyword evidence="3" id="KW-0645">Protease</keyword>
<evidence type="ECO:0000259" key="2">
    <source>
        <dbReference type="Pfam" id="PF02517"/>
    </source>
</evidence>
<dbReference type="GO" id="GO:0008237">
    <property type="term" value="F:metallopeptidase activity"/>
    <property type="evidence" value="ECO:0007669"/>
    <property type="project" value="UniProtKB-KW"/>
</dbReference>
<dbReference type="InterPro" id="IPR003675">
    <property type="entry name" value="Rce1/LyrA-like_dom"/>
</dbReference>
<evidence type="ECO:0000256" key="1">
    <source>
        <dbReference type="SAM" id="Phobius"/>
    </source>
</evidence>
<evidence type="ECO:0000313" key="3">
    <source>
        <dbReference type="EMBL" id="AWN23701.1"/>
    </source>
</evidence>
<dbReference type="KEGG" id="dez:DKM44_11060"/>
<organism evidence="3 4">
    <name type="scientific">Deinococcus irradiatisoli</name>
    <dbReference type="NCBI Taxonomy" id="2202254"/>
    <lineage>
        <taxon>Bacteria</taxon>
        <taxon>Thermotogati</taxon>
        <taxon>Deinococcota</taxon>
        <taxon>Deinococci</taxon>
        <taxon>Deinococcales</taxon>
        <taxon>Deinococcaceae</taxon>
        <taxon>Deinococcus</taxon>
    </lineage>
</organism>
<keyword evidence="1" id="KW-1133">Transmembrane helix</keyword>
<protein>
    <submittedName>
        <fullName evidence="3">CPBP family intramembrane metalloprotease domain-containing protein</fullName>
    </submittedName>
</protein>
<dbReference type="GO" id="GO:0006508">
    <property type="term" value="P:proteolysis"/>
    <property type="evidence" value="ECO:0007669"/>
    <property type="project" value="UniProtKB-KW"/>
</dbReference>
<keyword evidence="3" id="KW-0482">Metalloprotease</keyword>
<dbReference type="PANTHER" id="PTHR36435">
    <property type="entry name" value="SLR1288 PROTEIN"/>
    <property type="match status" value="1"/>
</dbReference>
<feature type="transmembrane region" description="Helical" evidence="1">
    <location>
        <begin position="102"/>
        <end position="124"/>
    </location>
</feature>
<keyword evidence="1" id="KW-0812">Transmembrane</keyword>
<feature type="transmembrane region" description="Helical" evidence="1">
    <location>
        <begin position="144"/>
        <end position="167"/>
    </location>
</feature>
<dbReference type="Proteomes" id="UP000245368">
    <property type="component" value="Chromosome"/>
</dbReference>
<feature type="transmembrane region" description="Helical" evidence="1">
    <location>
        <begin position="260"/>
        <end position="279"/>
    </location>
</feature>
<keyword evidence="1" id="KW-0472">Membrane</keyword>
<dbReference type="PANTHER" id="PTHR36435:SF1">
    <property type="entry name" value="CAAX AMINO TERMINAL PROTEASE FAMILY PROTEIN"/>
    <property type="match status" value="1"/>
</dbReference>
<proteinExistence type="predicted"/>
<dbReference type="Pfam" id="PF02517">
    <property type="entry name" value="Rce1-like"/>
    <property type="match status" value="1"/>
</dbReference>